<name>A0A183UHD2_TOXCA</name>
<dbReference type="InterPro" id="IPR037185">
    <property type="entry name" value="EmrE-like"/>
</dbReference>
<dbReference type="SUPFAM" id="SSF103481">
    <property type="entry name" value="Multidrug resistance efflux transporter EmrE"/>
    <property type="match status" value="2"/>
</dbReference>
<feature type="transmembrane region" description="Helical" evidence="5">
    <location>
        <begin position="146"/>
        <end position="164"/>
    </location>
</feature>
<keyword evidence="2 5" id="KW-0812">Transmembrane</keyword>
<dbReference type="PANTHER" id="PTHR11132">
    <property type="entry name" value="SOLUTE CARRIER FAMILY 35"/>
    <property type="match status" value="1"/>
</dbReference>
<organism evidence="8 9">
    <name type="scientific">Toxocara canis</name>
    <name type="common">Canine roundworm</name>
    <dbReference type="NCBI Taxonomy" id="6265"/>
    <lineage>
        <taxon>Eukaryota</taxon>
        <taxon>Metazoa</taxon>
        <taxon>Ecdysozoa</taxon>
        <taxon>Nematoda</taxon>
        <taxon>Chromadorea</taxon>
        <taxon>Rhabditida</taxon>
        <taxon>Spirurina</taxon>
        <taxon>Ascaridomorpha</taxon>
        <taxon>Ascaridoidea</taxon>
        <taxon>Toxocaridae</taxon>
        <taxon>Toxocara</taxon>
    </lineage>
</organism>
<comment type="subcellular location">
    <subcellularLocation>
        <location evidence="1">Membrane</location>
        <topology evidence="1">Multi-pass membrane protein</topology>
    </subcellularLocation>
</comment>
<evidence type="ECO:0000256" key="4">
    <source>
        <dbReference type="ARBA" id="ARBA00023136"/>
    </source>
</evidence>
<proteinExistence type="predicted"/>
<evidence type="ECO:0000256" key="3">
    <source>
        <dbReference type="ARBA" id="ARBA00022989"/>
    </source>
</evidence>
<dbReference type="InterPro" id="IPR050186">
    <property type="entry name" value="TPT_transporter"/>
</dbReference>
<dbReference type="Pfam" id="PF03151">
    <property type="entry name" value="TPT"/>
    <property type="match status" value="1"/>
</dbReference>
<evidence type="ECO:0000256" key="2">
    <source>
        <dbReference type="ARBA" id="ARBA00022692"/>
    </source>
</evidence>
<evidence type="ECO:0000313" key="8">
    <source>
        <dbReference type="Proteomes" id="UP000050794"/>
    </source>
</evidence>
<feature type="transmembrane region" description="Helical" evidence="5">
    <location>
        <begin position="119"/>
        <end position="139"/>
    </location>
</feature>
<accession>A0A183UHD2</accession>
<dbReference type="AlphaFoldDB" id="A0A183UHD2"/>
<dbReference type="EMBL" id="UYWY01019782">
    <property type="protein sequence ID" value="VDM39223.1"/>
    <property type="molecule type" value="Genomic_DNA"/>
</dbReference>
<feature type="transmembrane region" description="Helical" evidence="5">
    <location>
        <begin position="261"/>
        <end position="283"/>
    </location>
</feature>
<reference evidence="9" key="1">
    <citation type="submission" date="2016-06" db="UniProtKB">
        <authorList>
            <consortium name="WormBaseParasite"/>
        </authorList>
    </citation>
    <scope>IDENTIFICATION</scope>
</reference>
<keyword evidence="8" id="KW-1185">Reference proteome</keyword>
<dbReference type="WBParaSite" id="TCNE_0000790201-mRNA-1">
    <property type="protein sequence ID" value="TCNE_0000790201-mRNA-1"/>
    <property type="gene ID" value="TCNE_0000790201"/>
</dbReference>
<evidence type="ECO:0000313" key="7">
    <source>
        <dbReference type="EMBL" id="VDM39223.1"/>
    </source>
</evidence>
<keyword evidence="3 5" id="KW-1133">Transmembrane helix</keyword>
<keyword evidence="4 5" id="KW-0472">Membrane</keyword>
<feature type="transmembrane region" description="Helical" evidence="5">
    <location>
        <begin position="314"/>
        <end position="333"/>
    </location>
</feature>
<evidence type="ECO:0000256" key="5">
    <source>
        <dbReference type="SAM" id="Phobius"/>
    </source>
</evidence>
<dbReference type="GO" id="GO:0016020">
    <property type="term" value="C:membrane"/>
    <property type="evidence" value="ECO:0007669"/>
    <property type="project" value="UniProtKB-SubCell"/>
</dbReference>
<feature type="transmembrane region" description="Helical" evidence="5">
    <location>
        <begin position="53"/>
        <end position="72"/>
    </location>
</feature>
<gene>
    <name evidence="7" type="ORF">TCNE_LOCUS7902</name>
</gene>
<evidence type="ECO:0000256" key="1">
    <source>
        <dbReference type="ARBA" id="ARBA00004141"/>
    </source>
</evidence>
<reference evidence="7 8" key="2">
    <citation type="submission" date="2018-11" db="EMBL/GenBank/DDBJ databases">
        <authorList>
            <consortium name="Pathogen Informatics"/>
        </authorList>
    </citation>
    <scope>NUCLEOTIDE SEQUENCE [LARGE SCALE GENOMIC DNA]</scope>
</reference>
<feature type="domain" description="Sugar phosphate transporter" evidence="6">
    <location>
        <begin position="13"/>
        <end position="333"/>
    </location>
</feature>
<feature type="transmembrane region" description="Helical" evidence="5">
    <location>
        <begin position="93"/>
        <end position="113"/>
    </location>
</feature>
<protein>
    <submittedName>
        <fullName evidence="9">TPT domain-containing protein</fullName>
    </submittedName>
</protein>
<dbReference type="Proteomes" id="UP000050794">
    <property type="component" value="Unassembled WGS sequence"/>
</dbReference>
<evidence type="ECO:0000313" key="9">
    <source>
        <dbReference type="WBParaSite" id="TCNE_0000790201-mRNA-1"/>
    </source>
</evidence>
<dbReference type="InterPro" id="IPR004853">
    <property type="entry name" value="Sugar_P_trans_dom"/>
</dbReference>
<evidence type="ECO:0000259" key="6">
    <source>
        <dbReference type="Pfam" id="PF03151"/>
    </source>
</evidence>
<sequence>MPVVPPRCRFGCQVVLLCAFWYIVSSASSIVNKWTLQDVLIMTVRLGDLLQKYPYPMSVALASLLSIPLYSTPLLRFWQIKKCHISSYYMTRYVIPISIGKAFAVASAYFSLWKVPVSYAHTVKATMPLFAVVFARLVLNDRQTILVYLSLVPIMAGVLIASLTELSFNMAGLISALMSTSTYALLNVFVKRASSFYDFYRHVTIEGLVLKDTNVHPITLLALNAQIAALIFFPFWCLRDGFLIWNGVTSEITSNLPDGRFVFYLLVSGLMSFCQNLCAFTLIHRLTALSYAVTNATKRITVISASLLTFRNPITGSNAFGMVLAIMGVFLYNRAKQQQQLGMTGLPLTHTEGSLSEASLLSLNDSSIDLVSLSPRFRMNTDDVINHANRRVDGLHTPLYIRADSSEKISKAGFSSLTREGSPRRMHVRFAM</sequence>
<feature type="transmembrane region" description="Helical" evidence="5">
    <location>
        <begin position="170"/>
        <end position="190"/>
    </location>
</feature>